<dbReference type="PROSITE" id="PS50097">
    <property type="entry name" value="BTB"/>
    <property type="match status" value="1"/>
</dbReference>
<dbReference type="EMBL" id="CAJVRM010000444">
    <property type="protein sequence ID" value="CAG8981085.1"/>
    <property type="molecule type" value="Genomic_DNA"/>
</dbReference>
<evidence type="ECO:0000313" key="2">
    <source>
        <dbReference type="EMBL" id="CAG8981085.1"/>
    </source>
</evidence>
<dbReference type="OrthoDB" id="2129688at2759"/>
<feature type="domain" description="BTB" evidence="1">
    <location>
        <begin position="170"/>
        <end position="273"/>
    </location>
</feature>
<dbReference type="Gene3D" id="3.30.710.10">
    <property type="entry name" value="Potassium Channel Kv1.1, Chain A"/>
    <property type="match status" value="1"/>
</dbReference>
<protein>
    <recommendedName>
        <fullName evidence="1">BTB domain-containing protein</fullName>
    </recommendedName>
</protein>
<dbReference type="Proteomes" id="UP000701801">
    <property type="component" value="Unassembled WGS sequence"/>
</dbReference>
<organism evidence="2 3">
    <name type="scientific">Hymenoscyphus albidus</name>
    <dbReference type="NCBI Taxonomy" id="595503"/>
    <lineage>
        <taxon>Eukaryota</taxon>
        <taxon>Fungi</taxon>
        <taxon>Dikarya</taxon>
        <taxon>Ascomycota</taxon>
        <taxon>Pezizomycotina</taxon>
        <taxon>Leotiomycetes</taxon>
        <taxon>Helotiales</taxon>
        <taxon>Helotiaceae</taxon>
        <taxon>Hymenoscyphus</taxon>
    </lineage>
</organism>
<gene>
    <name evidence="2" type="ORF">HYALB_00013811</name>
</gene>
<evidence type="ECO:0000259" key="1">
    <source>
        <dbReference type="PROSITE" id="PS50097"/>
    </source>
</evidence>
<dbReference type="SMART" id="SM00225">
    <property type="entry name" value="BTB"/>
    <property type="match status" value="1"/>
</dbReference>
<name>A0A9N9LXX8_9HELO</name>
<dbReference type="CDD" id="cd18186">
    <property type="entry name" value="BTB_POZ_ZBTB_KLHL-like"/>
    <property type="match status" value="1"/>
</dbReference>
<proteinExistence type="predicted"/>
<sequence>MGKILKYDASMPQPIAISINDPSLQRLIARIERQTTQVRFPDKVSIDTLPQEALESGLNNESANKQPMETTKAYHDKVGGVSRSLKWVGRMEPIKEMKGHLKATWKEFSGKRKNVATKPGESVESKDIKETLEGDEEKQVPKTEKNDLPPIVMAWPTRFVLNAIPEPTEPDVHLQVFEQAFHVHSAILKHKSDFFKTFLDSPDKSGLIDRDCQFHYKWISIVDEDEQWSLVWDHPDPEKKTTHHSEISDTSAEIRRFKTLLDIFYGKRVAFESANHLARIIEWADYYRALPVARGAIMMALSEDENGRLFYELLQYMRDDASYVLYLASKLEHKKLARECLIHMVGIWRSEAIDDNTHPFLAKHRSELLKKLRIYWQRLGMNATADSTQTPVDRTF</sequence>
<dbReference type="AlphaFoldDB" id="A0A9N9LXX8"/>
<comment type="caution">
    <text evidence="2">The sequence shown here is derived from an EMBL/GenBank/DDBJ whole genome shotgun (WGS) entry which is preliminary data.</text>
</comment>
<reference evidence="2" key="1">
    <citation type="submission" date="2021-07" db="EMBL/GenBank/DDBJ databases">
        <authorList>
            <person name="Durling M."/>
        </authorList>
    </citation>
    <scope>NUCLEOTIDE SEQUENCE</scope>
</reference>
<keyword evidence="3" id="KW-1185">Reference proteome</keyword>
<evidence type="ECO:0000313" key="3">
    <source>
        <dbReference type="Proteomes" id="UP000701801"/>
    </source>
</evidence>
<dbReference type="InterPro" id="IPR000210">
    <property type="entry name" value="BTB/POZ_dom"/>
</dbReference>
<dbReference type="SUPFAM" id="SSF54695">
    <property type="entry name" value="POZ domain"/>
    <property type="match status" value="1"/>
</dbReference>
<dbReference type="InterPro" id="IPR011333">
    <property type="entry name" value="SKP1/BTB/POZ_sf"/>
</dbReference>
<accession>A0A9N9LXX8</accession>